<dbReference type="EMBL" id="MU005576">
    <property type="protein sequence ID" value="KAF2686738.1"/>
    <property type="molecule type" value="Genomic_DNA"/>
</dbReference>
<evidence type="ECO:0000313" key="4">
    <source>
        <dbReference type="EMBL" id="KAF2686738.1"/>
    </source>
</evidence>
<dbReference type="OrthoDB" id="652091at2759"/>
<organism evidence="4 5">
    <name type="scientific">Lentithecium fluviatile CBS 122367</name>
    <dbReference type="NCBI Taxonomy" id="1168545"/>
    <lineage>
        <taxon>Eukaryota</taxon>
        <taxon>Fungi</taxon>
        <taxon>Dikarya</taxon>
        <taxon>Ascomycota</taxon>
        <taxon>Pezizomycotina</taxon>
        <taxon>Dothideomycetes</taxon>
        <taxon>Pleosporomycetidae</taxon>
        <taxon>Pleosporales</taxon>
        <taxon>Massarineae</taxon>
        <taxon>Lentitheciaceae</taxon>
        <taxon>Lentithecium</taxon>
    </lineage>
</organism>
<keyword evidence="2" id="KW-0479">Metal-binding</keyword>
<keyword evidence="3" id="KW-0408">Iron</keyword>
<proteinExistence type="predicted"/>
<dbReference type="PANTHER" id="PTHR10720:SF0">
    <property type="entry name" value="HEME OXYGENASE"/>
    <property type="match status" value="1"/>
</dbReference>
<gene>
    <name evidence="4" type="ORF">K458DRAFT_476508</name>
</gene>
<dbReference type="GO" id="GO:0006788">
    <property type="term" value="P:heme oxidation"/>
    <property type="evidence" value="ECO:0007669"/>
    <property type="project" value="InterPro"/>
</dbReference>
<dbReference type="InterPro" id="IPR016084">
    <property type="entry name" value="Haem_Oase-like_multi-hlx"/>
</dbReference>
<evidence type="ECO:0000256" key="2">
    <source>
        <dbReference type="ARBA" id="ARBA00022723"/>
    </source>
</evidence>
<keyword evidence="1" id="KW-0349">Heme</keyword>
<keyword evidence="5" id="KW-1185">Reference proteome</keyword>
<dbReference type="SUPFAM" id="SSF48613">
    <property type="entry name" value="Heme oxygenase-like"/>
    <property type="match status" value="1"/>
</dbReference>
<dbReference type="CDD" id="cd19165">
    <property type="entry name" value="HemeO"/>
    <property type="match status" value="1"/>
</dbReference>
<dbReference type="InterPro" id="IPR016053">
    <property type="entry name" value="Haem_Oase-like"/>
</dbReference>
<dbReference type="InterPro" id="IPR002051">
    <property type="entry name" value="Haem_Oase"/>
</dbReference>
<dbReference type="AlphaFoldDB" id="A0A6G1J8J3"/>
<dbReference type="GO" id="GO:0004392">
    <property type="term" value="F:heme oxygenase (decyclizing) activity"/>
    <property type="evidence" value="ECO:0007669"/>
    <property type="project" value="InterPro"/>
</dbReference>
<evidence type="ECO:0000256" key="3">
    <source>
        <dbReference type="ARBA" id="ARBA00023004"/>
    </source>
</evidence>
<reference evidence="4" key="1">
    <citation type="journal article" date="2020" name="Stud. Mycol.">
        <title>101 Dothideomycetes genomes: a test case for predicting lifestyles and emergence of pathogens.</title>
        <authorList>
            <person name="Haridas S."/>
            <person name="Albert R."/>
            <person name="Binder M."/>
            <person name="Bloem J."/>
            <person name="Labutti K."/>
            <person name="Salamov A."/>
            <person name="Andreopoulos B."/>
            <person name="Baker S."/>
            <person name="Barry K."/>
            <person name="Bills G."/>
            <person name="Bluhm B."/>
            <person name="Cannon C."/>
            <person name="Castanera R."/>
            <person name="Culley D."/>
            <person name="Daum C."/>
            <person name="Ezra D."/>
            <person name="Gonzalez J."/>
            <person name="Henrissat B."/>
            <person name="Kuo A."/>
            <person name="Liang C."/>
            <person name="Lipzen A."/>
            <person name="Lutzoni F."/>
            <person name="Magnuson J."/>
            <person name="Mondo S."/>
            <person name="Nolan M."/>
            <person name="Ohm R."/>
            <person name="Pangilinan J."/>
            <person name="Park H.-J."/>
            <person name="Ramirez L."/>
            <person name="Alfaro M."/>
            <person name="Sun H."/>
            <person name="Tritt A."/>
            <person name="Yoshinaga Y."/>
            <person name="Zwiers L.-H."/>
            <person name="Turgeon B."/>
            <person name="Goodwin S."/>
            <person name="Spatafora J."/>
            <person name="Crous P."/>
            <person name="Grigoriev I."/>
        </authorList>
    </citation>
    <scope>NUCLEOTIDE SEQUENCE</scope>
    <source>
        <strain evidence="4">CBS 122367</strain>
    </source>
</reference>
<dbReference type="Pfam" id="PF01126">
    <property type="entry name" value="Heme_oxygenase"/>
    <property type="match status" value="1"/>
</dbReference>
<dbReference type="Gene3D" id="1.20.910.10">
    <property type="entry name" value="Heme oxygenase-like"/>
    <property type="match status" value="1"/>
</dbReference>
<evidence type="ECO:0000313" key="5">
    <source>
        <dbReference type="Proteomes" id="UP000799291"/>
    </source>
</evidence>
<dbReference type="PANTHER" id="PTHR10720">
    <property type="entry name" value="HEME OXYGENASE"/>
    <property type="match status" value="1"/>
</dbReference>
<accession>A0A6G1J8J3</accession>
<dbReference type="GO" id="GO:0046872">
    <property type="term" value="F:metal ion binding"/>
    <property type="evidence" value="ECO:0007669"/>
    <property type="project" value="UniProtKB-KW"/>
</dbReference>
<sequence length="349" mass="38777">MAKDSVPPISLPGEINIATRALHTELNRLITTRLPLGLPPFAADPTLYTTGLLHFAHIYLTFESLWADLLPATLPGPAASPPTSPLLSFLLVNPYSEPELFTSPPSPHIVAFLHTLRPKGLIRSGRLKRDLEFLTGLHPTDFEVLLAQYPGDKVAEFCTHIRRRVGNKPHVLVAYAWCYYMAVFSGGRYLRAELLKAGNAFWNTGTEDEVPKEDKETLRLEDKGLSFWSFPGQHDGLDIKEAFKARLEAAETLLTPDERVDIIEEAKTIFKLSASLVEELDQKLGTDLEKLKLFNAAQRHQVEKISDQSVTVTPNMAKTVGTWLHRPEVTGTVVALGCLACVALLRFGY</sequence>
<evidence type="ECO:0000256" key="1">
    <source>
        <dbReference type="ARBA" id="ARBA00022617"/>
    </source>
</evidence>
<dbReference type="Proteomes" id="UP000799291">
    <property type="component" value="Unassembled WGS sequence"/>
</dbReference>
<name>A0A6G1J8J3_9PLEO</name>
<protein>
    <submittedName>
        <fullName evidence="4">Heme oxygenase-like protein</fullName>
    </submittedName>
</protein>